<proteinExistence type="predicted"/>
<gene>
    <name evidence="1" type="ORF">K0625_10370</name>
</gene>
<accession>A0ABS7E331</accession>
<evidence type="ECO:0000313" key="1">
    <source>
        <dbReference type="EMBL" id="MBW8184079.1"/>
    </source>
</evidence>
<dbReference type="RefSeq" id="WP_220109625.1">
    <property type="nucleotide sequence ID" value="NZ_JAHZST010000006.1"/>
</dbReference>
<organism evidence="1 2">
    <name type="scientific">Shewanella nanhaiensis</name>
    <dbReference type="NCBI Taxonomy" id="2864872"/>
    <lineage>
        <taxon>Bacteria</taxon>
        <taxon>Pseudomonadati</taxon>
        <taxon>Pseudomonadota</taxon>
        <taxon>Gammaproteobacteria</taxon>
        <taxon>Alteromonadales</taxon>
        <taxon>Shewanellaceae</taxon>
        <taxon>Shewanella</taxon>
    </lineage>
</organism>
<keyword evidence="2" id="KW-1185">Reference proteome</keyword>
<reference evidence="1 2" key="1">
    <citation type="submission" date="2021-07" db="EMBL/GenBank/DDBJ databases">
        <title>Shewanella sp. nov, isolated from SCS.</title>
        <authorList>
            <person name="Cao W.R."/>
        </authorList>
    </citation>
    <scope>NUCLEOTIDE SEQUENCE [LARGE SCALE GENOMIC DNA]</scope>
    <source>
        <strain evidence="1 2">NR704-98</strain>
    </source>
</reference>
<dbReference type="EMBL" id="JAHZST010000006">
    <property type="protein sequence ID" value="MBW8184079.1"/>
    <property type="molecule type" value="Genomic_DNA"/>
</dbReference>
<name>A0ABS7E331_9GAMM</name>
<sequence>MITYFKLCVSLLILLIFFPIFSALNEQRFLVFEDGSTHVEVNQKFATFTAVSNGPNEYRFVNHGFYIKLPGRVYVYFPTLRSSLDERLKLKQDFNLNPYSPVSSINSILIFKHDDDFIRFVDNSGGHTYKIITLKTDSD</sequence>
<protein>
    <submittedName>
        <fullName evidence="1">Uncharacterized protein</fullName>
    </submittedName>
</protein>
<dbReference type="Proteomes" id="UP001195963">
    <property type="component" value="Unassembled WGS sequence"/>
</dbReference>
<comment type="caution">
    <text evidence="1">The sequence shown here is derived from an EMBL/GenBank/DDBJ whole genome shotgun (WGS) entry which is preliminary data.</text>
</comment>
<evidence type="ECO:0000313" key="2">
    <source>
        <dbReference type="Proteomes" id="UP001195963"/>
    </source>
</evidence>